<dbReference type="EMBL" id="LGRX02001280">
    <property type="protein sequence ID" value="KAK3286411.1"/>
    <property type="molecule type" value="Genomic_DNA"/>
</dbReference>
<dbReference type="Proteomes" id="UP001190700">
    <property type="component" value="Unassembled WGS sequence"/>
</dbReference>
<sequence length="155" mass="17578">MRQLSTRPCCTTNVRQESQATIQQWTRECYAQNESAGHFPPSRETYSALALGPFAGKQDANDFKTIFSELRDQLFDMKKEIKLLNNRIDDTKGYTSRNDKKNAIGRGVDMVTGTVSVPRRYPKTVSGRNHMNVGDLRGSVPAWHMHDASVRELKT</sequence>
<protein>
    <submittedName>
        <fullName evidence="1">Uncharacterized protein</fullName>
    </submittedName>
</protein>
<evidence type="ECO:0000313" key="2">
    <source>
        <dbReference type="Proteomes" id="UP001190700"/>
    </source>
</evidence>
<reference evidence="1 2" key="1">
    <citation type="journal article" date="2015" name="Genome Biol. Evol.">
        <title>Comparative Genomics of a Bacterivorous Green Alga Reveals Evolutionary Causalities and Consequences of Phago-Mixotrophic Mode of Nutrition.</title>
        <authorList>
            <person name="Burns J.A."/>
            <person name="Paasch A."/>
            <person name="Narechania A."/>
            <person name="Kim E."/>
        </authorList>
    </citation>
    <scope>NUCLEOTIDE SEQUENCE [LARGE SCALE GENOMIC DNA]</scope>
    <source>
        <strain evidence="1 2">PLY_AMNH</strain>
    </source>
</reference>
<accession>A0AAE0LIA8</accession>
<comment type="caution">
    <text evidence="1">The sequence shown here is derived from an EMBL/GenBank/DDBJ whole genome shotgun (WGS) entry which is preliminary data.</text>
</comment>
<evidence type="ECO:0000313" key="1">
    <source>
        <dbReference type="EMBL" id="KAK3286411.1"/>
    </source>
</evidence>
<keyword evidence="2" id="KW-1185">Reference proteome</keyword>
<proteinExistence type="predicted"/>
<gene>
    <name evidence="1" type="ORF">CYMTET_6039</name>
</gene>
<name>A0AAE0LIA8_9CHLO</name>
<dbReference type="AlphaFoldDB" id="A0AAE0LIA8"/>
<organism evidence="1 2">
    <name type="scientific">Cymbomonas tetramitiformis</name>
    <dbReference type="NCBI Taxonomy" id="36881"/>
    <lineage>
        <taxon>Eukaryota</taxon>
        <taxon>Viridiplantae</taxon>
        <taxon>Chlorophyta</taxon>
        <taxon>Pyramimonadophyceae</taxon>
        <taxon>Pyramimonadales</taxon>
        <taxon>Pyramimonadaceae</taxon>
        <taxon>Cymbomonas</taxon>
    </lineage>
</organism>